<sequence>MQRLGQMVVHAGVAAQLDLVRLNIGGQGDDRQSASAALLNPANLARGCQAVHDRHLHIHQDEVVDFGLHRMHRLGSIAGGSDLQSHADKDDADQFAVGRCVVGDQHAALGHDAEARTFGFQSGLGDVQGHGHLERRSQAGLARDDDVAVHRPRQPPRDRQPQAGASIEPGRRPIRL</sequence>
<dbReference type="Proteomes" id="UP001272940">
    <property type="component" value="Unassembled WGS sequence"/>
</dbReference>
<comment type="caution">
    <text evidence="2">The sequence shown here is derived from an EMBL/GenBank/DDBJ whole genome shotgun (WGS) entry which is preliminary data.</text>
</comment>
<reference evidence="2 3" key="1">
    <citation type="journal article" date="2023" name="FEMS Microbes">
        <title>Whole genomes of deep-sea sponge-associated bacteria exhibit high novel natural product potential.</title>
        <authorList>
            <person name="Hesketh-Best P.J."/>
            <person name="January G.G."/>
            <person name="Koch M.J."/>
            <person name="Warburton P.J."/>
            <person name="Howell K.L."/>
            <person name="Upton M."/>
        </authorList>
    </citation>
    <scope>NUCLEOTIDE SEQUENCE [LARGE SCALE GENOMIC DNA]</scope>
    <source>
        <strain evidence="2 3">PC206-O</strain>
    </source>
</reference>
<evidence type="ECO:0000256" key="1">
    <source>
        <dbReference type="SAM" id="MobiDB-lite"/>
    </source>
</evidence>
<evidence type="ECO:0000313" key="2">
    <source>
        <dbReference type="EMBL" id="MDX2333525.1"/>
    </source>
</evidence>
<feature type="region of interest" description="Disordered" evidence="1">
    <location>
        <begin position="136"/>
        <end position="176"/>
    </location>
</feature>
<feature type="compositionally biased region" description="Basic and acidic residues" evidence="1">
    <location>
        <begin position="136"/>
        <end position="160"/>
    </location>
</feature>
<keyword evidence="3" id="KW-1185">Reference proteome</keyword>
<gene>
    <name evidence="2" type="ORF">NJD11_01035</name>
</gene>
<organism evidence="2 3">
    <name type="scientific">Brevundimonas vesicularis</name>
    <name type="common">Pseudomonas vesicularis</name>
    <dbReference type="NCBI Taxonomy" id="41276"/>
    <lineage>
        <taxon>Bacteria</taxon>
        <taxon>Pseudomonadati</taxon>
        <taxon>Pseudomonadota</taxon>
        <taxon>Alphaproteobacteria</taxon>
        <taxon>Caulobacterales</taxon>
        <taxon>Caulobacteraceae</taxon>
        <taxon>Brevundimonas</taxon>
    </lineage>
</organism>
<evidence type="ECO:0000313" key="3">
    <source>
        <dbReference type="Proteomes" id="UP001272940"/>
    </source>
</evidence>
<accession>A0ABU4KLB9</accession>
<protein>
    <submittedName>
        <fullName evidence="2">Uncharacterized protein</fullName>
    </submittedName>
</protein>
<proteinExistence type="predicted"/>
<name>A0ABU4KLB9_BREVE</name>
<dbReference type="EMBL" id="JAMYEC010000001">
    <property type="protein sequence ID" value="MDX2333525.1"/>
    <property type="molecule type" value="Genomic_DNA"/>
</dbReference>